<dbReference type="RefSeq" id="WP_111243890.1">
    <property type="nucleotide sequence ID" value="NZ_AP023358.1"/>
</dbReference>
<dbReference type="PRINTS" id="PR00420">
    <property type="entry name" value="RNGMNOXGNASE"/>
</dbReference>
<reference evidence="3 4" key="1">
    <citation type="submission" date="2018-01" db="EMBL/GenBank/DDBJ databases">
        <title>Draft genome sequence of Jishengella endophytica.</title>
        <authorList>
            <person name="Sahin N."/>
            <person name="Ay H."/>
            <person name="Saygin H."/>
        </authorList>
    </citation>
    <scope>NUCLEOTIDE SEQUENCE [LARGE SCALE GENOMIC DNA]</scope>
    <source>
        <strain evidence="3 4">DSM 45430</strain>
    </source>
</reference>
<dbReference type="SUPFAM" id="SSF51905">
    <property type="entry name" value="FAD/NAD(P)-binding domain"/>
    <property type="match status" value="1"/>
</dbReference>
<accession>A0A2W2D553</accession>
<dbReference type="OrthoDB" id="9782160at2"/>
<keyword evidence="4" id="KW-1185">Reference proteome</keyword>
<dbReference type="AlphaFoldDB" id="A0A2W2D553"/>
<sequence length="385" mass="40912">MAERHAVVAGAGIGGLAAAVALHRRGWRVTVLERAPEPREVGAGITLMANAVRGLEALGLGASIRRIGRADGPGGLRDRTGRWLSRVDADEMHRLLGTTALGVHRTALHRTLREALPPQVLRTGCVVRDADPDTGVVRYDRDGEPAELRADLVVGADGLRSALRGALWPQLPPPAYGGSTAWRAAIAYDGPLVTAVSWGPGAEFGMVPLGTGQVYWYAAVTSPAGETAPDELAAVRERFDHWHDPIPALLAATPPETVLRNDLYHLATPLPSFVRGRVALLGDAAHAMLPHLGQGGCQAIEDAVTLGVLAGPSGDVPAALRAYDRVRRPRSQDVAQAAARMARFGQQLRHPAAIAVRDTLVRFTPGRMALRGMARHADWHPPQPG</sequence>
<evidence type="ECO:0000256" key="2">
    <source>
        <dbReference type="ARBA" id="ARBA00023033"/>
    </source>
</evidence>
<dbReference type="PANTHER" id="PTHR13789:SF309">
    <property type="entry name" value="PUTATIVE (AFU_ORTHOLOGUE AFUA_6G14510)-RELATED"/>
    <property type="match status" value="1"/>
</dbReference>
<evidence type="ECO:0000313" key="4">
    <source>
        <dbReference type="Proteomes" id="UP000248627"/>
    </source>
</evidence>
<keyword evidence="1" id="KW-0560">Oxidoreductase</keyword>
<dbReference type="EMBL" id="POTX01000088">
    <property type="protein sequence ID" value="PZF95659.1"/>
    <property type="molecule type" value="Genomic_DNA"/>
</dbReference>
<proteinExistence type="predicted"/>
<gene>
    <name evidence="3" type="ORF">C1I93_14925</name>
</gene>
<dbReference type="PANTHER" id="PTHR13789">
    <property type="entry name" value="MONOOXYGENASE"/>
    <property type="match status" value="1"/>
</dbReference>
<evidence type="ECO:0000256" key="1">
    <source>
        <dbReference type="ARBA" id="ARBA00023002"/>
    </source>
</evidence>
<protein>
    <submittedName>
        <fullName evidence="3">FAD-dependent oxidoreductase</fullName>
    </submittedName>
</protein>
<dbReference type="GO" id="GO:0071949">
    <property type="term" value="F:FAD binding"/>
    <property type="evidence" value="ECO:0007669"/>
    <property type="project" value="InterPro"/>
</dbReference>
<organism evidence="3 4">
    <name type="scientific">Micromonospora endophytica</name>
    <dbReference type="NCBI Taxonomy" id="515350"/>
    <lineage>
        <taxon>Bacteria</taxon>
        <taxon>Bacillati</taxon>
        <taxon>Actinomycetota</taxon>
        <taxon>Actinomycetes</taxon>
        <taxon>Micromonosporales</taxon>
        <taxon>Micromonosporaceae</taxon>
        <taxon>Micromonospora</taxon>
    </lineage>
</organism>
<dbReference type="Proteomes" id="UP000248627">
    <property type="component" value="Unassembled WGS sequence"/>
</dbReference>
<dbReference type="InterPro" id="IPR002938">
    <property type="entry name" value="FAD-bd"/>
</dbReference>
<dbReference type="GO" id="GO:0004497">
    <property type="term" value="F:monooxygenase activity"/>
    <property type="evidence" value="ECO:0007669"/>
    <property type="project" value="UniProtKB-KW"/>
</dbReference>
<comment type="caution">
    <text evidence="3">The sequence shown here is derived from an EMBL/GenBank/DDBJ whole genome shotgun (WGS) entry which is preliminary data.</text>
</comment>
<dbReference type="InterPro" id="IPR036188">
    <property type="entry name" value="FAD/NAD-bd_sf"/>
</dbReference>
<name>A0A2W2D553_9ACTN</name>
<dbReference type="InterPro" id="IPR050493">
    <property type="entry name" value="FAD-dep_Monooxygenase_BioMet"/>
</dbReference>
<evidence type="ECO:0000313" key="3">
    <source>
        <dbReference type="EMBL" id="PZF95659.1"/>
    </source>
</evidence>
<keyword evidence="2" id="KW-0503">Monooxygenase</keyword>
<dbReference type="Pfam" id="PF01494">
    <property type="entry name" value="FAD_binding_3"/>
    <property type="match status" value="1"/>
</dbReference>
<dbReference type="Gene3D" id="3.50.50.60">
    <property type="entry name" value="FAD/NAD(P)-binding domain"/>
    <property type="match status" value="1"/>
</dbReference>